<gene>
    <name evidence="3" type="ORF">COCHEDRAFT_1032557</name>
</gene>
<evidence type="ECO:0000313" key="3">
    <source>
        <dbReference type="EMBL" id="EMD88338.1"/>
    </source>
</evidence>
<dbReference type="GO" id="GO:0004312">
    <property type="term" value="F:fatty acid synthase activity"/>
    <property type="evidence" value="ECO:0007669"/>
    <property type="project" value="TreeGrafter"/>
</dbReference>
<dbReference type="Pfam" id="PF08659">
    <property type="entry name" value="KR"/>
    <property type="match status" value="1"/>
</dbReference>
<name>M2UK36_COCH5</name>
<dbReference type="PANTHER" id="PTHR43775:SF52">
    <property type="entry name" value="STEREOSELECTIVE KETO-REDUCTASE AF490"/>
    <property type="match status" value="1"/>
</dbReference>
<feature type="domain" description="Ketoreductase" evidence="2">
    <location>
        <begin position="9"/>
        <end position="140"/>
    </location>
</feature>
<dbReference type="InterPro" id="IPR050091">
    <property type="entry name" value="PKS_NRPS_Biosynth_Enz"/>
</dbReference>
<dbReference type="InterPro" id="IPR013968">
    <property type="entry name" value="PKS_KR"/>
</dbReference>
<dbReference type="InterPro" id="IPR036291">
    <property type="entry name" value="NAD(P)-bd_dom_sf"/>
</dbReference>
<feature type="region of interest" description="Disordered" evidence="1">
    <location>
        <begin position="180"/>
        <end position="199"/>
    </location>
</feature>
<dbReference type="Gene3D" id="3.40.50.720">
    <property type="entry name" value="NAD(P)-binding Rossmann-like Domain"/>
    <property type="match status" value="1"/>
</dbReference>
<reference evidence="4" key="2">
    <citation type="journal article" date="2013" name="PLoS Genet.">
        <title>Comparative genome structure, secondary metabolite, and effector coding capacity across Cochliobolus pathogens.</title>
        <authorList>
            <person name="Condon B.J."/>
            <person name="Leng Y."/>
            <person name="Wu D."/>
            <person name="Bushley K.E."/>
            <person name="Ohm R.A."/>
            <person name="Otillar R."/>
            <person name="Martin J."/>
            <person name="Schackwitz W."/>
            <person name="Grimwood J."/>
            <person name="MohdZainudin N."/>
            <person name="Xue C."/>
            <person name="Wang R."/>
            <person name="Manning V.A."/>
            <person name="Dhillon B."/>
            <person name="Tu Z.J."/>
            <person name="Steffenson B.J."/>
            <person name="Salamov A."/>
            <person name="Sun H."/>
            <person name="Lowry S."/>
            <person name="LaButti K."/>
            <person name="Han J."/>
            <person name="Copeland A."/>
            <person name="Lindquist E."/>
            <person name="Barry K."/>
            <person name="Schmutz J."/>
            <person name="Baker S.E."/>
            <person name="Ciuffetti L.M."/>
            <person name="Grigoriev I.V."/>
            <person name="Zhong S."/>
            <person name="Turgeon B.G."/>
        </authorList>
    </citation>
    <scope>NUCLEOTIDE SEQUENCE [LARGE SCALE GENOMIC DNA]</scope>
    <source>
        <strain evidence="4">C5 / ATCC 48332 / race O</strain>
    </source>
</reference>
<dbReference type="GO" id="GO:0006633">
    <property type="term" value="P:fatty acid biosynthetic process"/>
    <property type="evidence" value="ECO:0007669"/>
    <property type="project" value="TreeGrafter"/>
</dbReference>
<evidence type="ECO:0000313" key="4">
    <source>
        <dbReference type="Proteomes" id="UP000016936"/>
    </source>
</evidence>
<proteinExistence type="predicted"/>
<organism evidence="3 4">
    <name type="scientific">Cochliobolus heterostrophus (strain C5 / ATCC 48332 / race O)</name>
    <name type="common">Southern corn leaf blight fungus</name>
    <name type="synonym">Bipolaris maydis</name>
    <dbReference type="NCBI Taxonomy" id="701091"/>
    <lineage>
        <taxon>Eukaryota</taxon>
        <taxon>Fungi</taxon>
        <taxon>Dikarya</taxon>
        <taxon>Ascomycota</taxon>
        <taxon>Pezizomycotina</taxon>
        <taxon>Dothideomycetes</taxon>
        <taxon>Pleosporomycetidae</taxon>
        <taxon>Pleosporales</taxon>
        <taxon>Pleosporineae</taxon>
        <taxon>Pleosporaceae</taxon>
        <taxon>Bipolaris</taxon>
    </lineage>
</organism>
<dbReference type="PANTHER" id="PTHR43775">
    <property type="entry name" value="FATTY ACID SYNTHASE"/>
    <property type="match status" value="1"/>
</dbReference>
<evidence type="ECO:0000256" key="1">
    <source>
        <dbReference type="SAM" id="MobiDB-lite"/>
    </source>
</evidence>
<dbReference type="EMBL" id="KB445580">
    <property type="protein sequence ID" value="EMD88338.1"/>
    <property type="molecule type" value="Genomic_DNA"/>
</dbReference>
<accession>M2UK36</accession>
<dbReference type="GO" id="GO:0044550">
    <property type="term" value="P:secondary metabolite biosynthetic process"/>
    <property type="evidence" value="ECO:0007669"/>
    <property type="project" value="TreeGrafter"/>
</dbReference>
<dbReference type="STRING" id="701091.M2UK36"/>
<dbReference type="SUPFAM" id="SSF51735">
    <property type="entry name" value="NAD(P)-binding Rossmann-fold domains"/>
    <property type="match status" value="1"/>
</dbReference>
<keyword evidence="4" id="KW-1185">Reference proteome</keyword>
<dbReference type="OrthoDB" id="329835at2759"/>
<protein>
    <recommendedName>
        <fullName evidence="2">Ketoreductase domain-containing protein</fullName>
    </recommendedName>
</protein>
<dbReference type="HOGENOM" id="CLU_915291_0_0_1"/>
<dbReference type="AlphaFoldDB" id="M2UK36"/>
<dbReference type="Proteomes" id="UP000016936">
    <property type="component" value="Unassembled WGS sequence"/>
</dbReference>
<reference evidence="3 4" key="1">
    <citation type="journal article" date="2012" name="PLoS Pathog.">
        <title>Diverse lifestyles and strategies of plant pathogenesis encoded in the genomes of eighteen Dothideomycetes fungi.</title>
        <authorList>
            <person name="Ohm R.A."/>
            <person name="Feau N."/>
            <person name="Henrissat B."/>
            <person name="Schoch C.L."/>
            <person name="Horwitz B.A."/>
            <person name="Barry K.W."/>
            <person name="Condon B.J."/>
            <person name="Copeland A.C."/>
            <person name="Dhillon B."/>
            <person name="Glaser F."/>
            <person name="Hesse C.N."/>
            <person name="Kosti I."/>
            <person name="LaButti K."/>
            <person name="Lindquist E.A."/>
            <person name="Lucas S."/>
            <person name="Salamov A.A."/>
            <person name="Bradshaw R.E."/>
            <person name="Ciuffetti L."/>
            <person name="Hamelin R.C."/>
            <person name="Kema G.H.J."/>
            <person name="Lawrence C."/>
            <person name="Scott J.A."/>
            <person name="Spatafora J.W."/>
            <person name="Turgeon B.G."/>
            <person name="de Wit P.J.G.M."/>
            <person name="Zhong S."/>
            <person name="Goodwin S.B."/>
            <person name="Grigoriev I.V."/>
        </authorList>
    </citation>
    <scope>NUCLEOTIDE SEQUENCE [LARGE SCALE GENOMIC DNA]</scope>
    <source>
        <strain evidence="4">C5 / ATCC 48332 / race O</strain>
    </source>
</reference>
<evidence type="ECO:0000259" key="2">
    <source>
        <dbReference type="SMART" id="SM00822"/>
    </source>
</evidence>
<dbReference type="SMART" id="SM00822">
    <property type="entry name" value="PKS_KR"/>
    <property type="match status" value="1"/>
</dbReference>
<sequence length="304" mass="32604">MTDDLGIYYLMVGGKQGSKRVNRPTSDHSGWSIQIHVLAGIVNGVMVLRDSPFIDTSWSDFETVLVPKVAGTCNLDELFGEDEASDFFMKASSAIPIVRIHGQSACSAANHYMVSLVRNRRSRELADSFVVIDLLMGLGYILRSEAKHRTAIQTSLLLRMDKQPETTLHDMLAMAIECGRPDSDKQSEGIPDLPASANSAGASLETNIAGQTTSSEDEVTVVVDLEGAALLVLADGLDTGGVADIAHSTPTPTSTPISTTLTTLAGISRALTTTILKRLVLGYYNKSNSSYAPIVRNKANYLLA</sequence>
<dbReference type="InterPro" id="IPR057326">
    <property type="entry name" value="KR_dom"/>
</dbReference>